<dbReference type="InterPro" id="IPR003959">
    <property type="entry name" value="ATPase_AAA_core"/>
</dbReference>
<dbReference type="Pfam" id="PF25408">
    <property type="entry name" value="AAA_lid_NAV1"/>
    <property type="match status" value="1"/>
</dbReference>
<sequence>MESCMTTVPTASTFNPAPQLLLSKANDNERQAISAKKLGNIEMSQVAVPAVPFSSFLPNNNSLNGHGPPTYHIYDGFATVRKRKGPSCASIALRQQQEHYDLAEPASYIAGGSFPNQQQTANNPKTIAAPSKKASGGSCVPLKSNQLPSKNRNQIEMSGSNSTNGIMASCSKSPNEPLIFYSKSSSSSSLKYAPMNTEHFQRNTYSPWDTNTQHYCCSCNTTDMTTGAKQMPPCICLSAIHSRNSPPNGSEELDSGRPRLKSSSSLSRKIRRLVLPNKLFPPTVRRNNNNKTDKDLPDTISQTRLRTSVSDNSIANSSSTLRGGVPGDHSNSILCHSNSQTRSFHRSCMLPKPPLETVMEDGIPWRPRKDVPWWELATKRYRYRSCPVLQATHQAHVVAAFEQSLSNMTQRLQSLSASAEQKDSEVTELRKTIELLRKQSIEAGLTSANFTGGTSRDGSPIGRQLSADSVSSINSISSACSGTSHSHASGPSGQVLMTPLGTPTHHGTNVAPDSPNSKKKHNKNKGWLRSSFTKAFSRSKTNKTRNMSPSDVGGDDCIQRPLNLNGNGCDGLHMNGHYHPHHNLRRNLDDSAPASPTLTSPHGLNTHSGCLSNGCSSSSGSHSPRSNGHVKGSGSTSGLCDDFPDESASVDDLKKQLREKEMVLTDIRLEALTSAHQLESFKETVNKMRSEMLSLKQDNERLQRMVGSKSLTSSQTSLQIQSLEHIDRRLSASEVPGPGSIVDVLLTDGNEKDGKRITITAFLGCHGSHLRYLNATEEFPASECTIGNVLISSKIKWDTLDTMVKKVFKEYVMRVDSVTNLGLNADSIGSYSIGEITRSKESVQPDLLPCGYLVGDVSKIQVCLRGAANNGSLDALAFETLIPKSILQRYVSLLLDHGRMILCGPSGTGKSYLARKLGEFIVARSGKDPCPEAIATFSADHKNSKELRQYLTNLAEQCESSNADLPSVIILDNLHQISSFGEVFNGFLHSKQPSSPIIIGTMGQSSSTCANLPLHHNFRWVLFGNHMDPVKGFLSRYLQRRLIEVEVQNGIRSVELARIIDWIPKVWHHVNKFLEIYNSSDATIGPRIFLSCPTDVANSQVWFTDLWHYSIVPYLIEAVKEGIQLYGKKAAWEDPTNFLMQTYPWTESHSFTSGKSSLQSVRAEDVGYDKGPNSNGNKVMKPESNDTDPLMNMLMRLQEAANYSGPQSNDSDTTSLDSHSLDSKDYTAAA</sequence>
<evidence type="ECO:0000259" key="4">
    <source>
        <dbReference type="SMART" id="SM00382"/>
    </source>
</evidence>
<keyword evidence="6" id="KW-1185">Reference proteome</keyword>
<comment type="caution">
    <text evidence="5">The sequence shown here is derived from an EMBL/GenBank/DDBJ whole genome shotgun (WGS) entry which is preliminary data.</text>
</comment>
<organism evidence="5 6">
    <name type="scientific">Allacma fusca</name>
    <dbReference type="NCBI Taxonomy" id="39272"/>
    <lineage>
        <taxon>Eukaryota</taxon>
        <taxon>Metazoa</taxon>
        <taxon>Ecdysozoa</taxon>
        <taxon>Arthropoda</taxon>
        <taxon>Hexapoda</taxon>
        <taxon>Collembola</taxon>
        <taxon>Symphypleona</taxon>
        <taxon>Sminthuridae</taxon>
        <taxon>Allacma</taxon>
    </lineage>
</organism>
<dbReference type="Pfam" id="PF00004">
    <property type="entry name" value="AAA"/>
    <property type="match status" value="1"/>
</dbReference>
<gene>
    <name evidence="5" type="ORF">AFUS01_LOCUS28866</name>
</gene>
<accession>A0A8J2L9J5</accession>
<dbReference type="Proteomes" id="UP000708208">
    <property type="component" value="Unassembled WGS sequence"/>
</dbReference>
<evidence type="ECO:0000313" key="5">
    <source>
        <dbReference type="EMBL" id="CAG7818358.1"/>
    </source>
</evidence>
<dbReference type="InterPro" id="IPR039041">
    <property type="entry name" value="Nav/unc-53"/>
</dbReference>
<dbReference type="AlphaFoldDB" id="A0A8J2L9J5"/>
<dbReference type="OrthoDB" id="2161974at2759"/>
<protein>
    <recommendedName>
        <fullName evidence="4">AAA+ ATPase domain-containing protein</fullName>
    </recommendedName>
</protein>
<dbReference type="FunFam" id="3.40.50.300:FF:001111">
    <property type="entry name" value="neuron navigator 2 isoform X3"/>
    <property type="match status" value="1"/>
</dbReference>
<feature type="compositionally biased region" description="Low complexity" evidence="3">
    <location>
        <begin position="308"/>
        <end position="319"/>
    </location>
</feature>
<feature type="compositionally biased region" description="Polar residues" evidence="3">
    <location>
        <begin position="143"/>
        <end position="153"/>
    </location>
</feature>
<feature type="region of interest" description="Disordered" evidence="3">
    <location>
        <begin position="476"/>
        <end position="559"/>
    </location>
</feature>
<dbReference type="SMART" id="SM00382">
    <property type="entry name" value="AAA"/>
    <property type="match status" value="1"/>
</dbReference>
<dbReference type="InterPro" id="IPR057568">
    <property type="entry name" value="CortBP2_NAV1-like_AAA_lid"/>
</dbReference>
<dbReference type="Pfam" id="PF23092">
    <property type="entry name" value="Ubiquitin_6"/>
    <property type="match status" value="1"/>
</dbReference>
<feature type="compositionally biased region" description="Low complexity" evidence="3">
    <location>
        <begin position="607"/>
        <end position="627"/>
    </location>
</feature>
<name>A0A8J2L9J5_9HEXA</name>
<keyword evidence="1 2" id="KW-0175">Coiled coil</keyword>
<evidence type="ECO:0000313" key="6">
    <source>
        <dbReference type="Proteomes" id="UP000708208"/>
    </source>
</evidence>
<reference evidence="5" key="1">
    <citation type="submission" date="2021-06" db="EMBL/GenBank/DDBJ databases">
        <authorList>
            <person name="Hodson N. C."/>
            <person name="Mongue J. A."/>
            <person name="Jaron S. K."/>
        </authorList>
    </citation>
    <scope>NUCLEOTIDE SEQUENCE</scope>
</reference>
<dbReference type="PANTHER" id="PTHR12784">
    <property type="entry name" value="STEERIN"/>
    <property type="match status" value="1"/>
</dbReference>
<dbReference type="InterPro" id="IPR003593">
    <property type="entry name" value="AAA+_ATPase"/>
</dbReference>
<feature type="region of interest" description="Disordered" evidence="3">
    <location>
        <begin position="1165"/>
        <end position="1230"/>
    </location>
</feature>
<feature type="compositionally biased region" description="Basic and acidic residues" evidence="3">
    <location>
        <begin position="1219"/>
        <end position="1230"/>
    </location>
</feature>
<evidence type="ECO:0000256" key="3">
    <source>
        <dbReference type="SAM" id="MobiDB-lite"/>
    </source>
</evidence>
<feature type="compositionally biased region" description="Polar residues" evidence="3">
    <location>
        <begin position="594"/>
        <end position="606"/>
    </location>
</feature>
<dbReference type="GO" id="GO:0005524">
    <property type="term" value="F:ATP binding"/>
    <property type="evidence" value="ECO:0007669"/>
    <property type="project" value="InterPro"/>
</dbReference>
<dbReference type="GO" id="GO:0022008">
    <property type="term" value="P:neurogenesis"/>
    <property type="evidence" value="ECO:0007669"/>
    <property type="project" value="InterPro"/>
</dbReference>
<feature type="region of interest" description="Disordered" evidence="3">
    <location>
        <begin position="244"/>
        <end position="328"/>
    </location>
</feature>
<feature type="coiled-coil region" evidence="2">
    <location>
        <begin position="405"/>
        <end position="439"/>
    </location>
</feature>
<dbReference type="EMBL" id="CAJVCH010418518">
    <property type="protein sequence ID" value="CAG7818358.1"/>
    <property type="molecule type" value="Genomic_DNA"/>
</dbReference>
<feature type="region of interest" description="Disordered" evidence="3">
    <location>
        <begin position="580"/>
        <end position="652"/>
    </location>
</feature>
<feature type="compositionally biased region" description="Basic residues" evidence="3">
    <location>
        <begin position="517"/>
        <end position="526"/>
    </location>
</feature>
<dbReference type="PANTHER" id="PTHR12784:SF28">
    <property type="entry name" value="PROTEIN SICKIE"/>
    <property type="match status" value="1"/>
</dbReference>
<evidence type="ECO:0000256" key="2">
    <source>
        <dbReference type="SAM" id="Coils"/>
    </source>
</evidence>
<feature type="region of interest" description="Disordered" evidence="3">
    <location>
        <begin position="127"/>
        <end position="153"/>
    </location>
</feature>
<dbReference type="GO" id="GO:0016887">
    <property type="term" value="F:ATP hydrolysis activity"/>
    <property type="evidence" value="ECO:0007669"/>
    <property type="project" value="InterPro"/>
</dbReference>
<evidence type="ECO:0000256" key="1">
    <source>
        <dbReference type="ARBA" id="ARBA00023054"/>
    </source>
</evidence>
<feature type="domain" description="AAA+ ATPase" evidence="4">
    <location>
        <begin position="896"/>
        <end position="1033"/>
    </location>
</feature>
<proteinExistence type="predicted"/>
<dbReference type="InterPro" id="IPR057126">
    <property type="entry name" value="NAV1-like_ubiquitin-like"/>
</dbReference>
<feature type="compositionally biased region" description="Polar residues" evidence="3">
    <location>
        <begin position="530"/>
        <end position="549"/>
    </location>
</feature>